<name>E8X456_GRATM</name>
<keyword evidence="3" id="KW-1185">Reference proteome</keyword>
<sequence>MLAIGFTLLLGAYLFGPGLIARLILGFAVPRKTLVQSRSEEVTRSIVQAVVPFGIALVWARATGALQQSGHLTDLQTVFSGIYSTSFFDAHRQDFFSSLHAFCQMNLCLLLRLYLLVVLFALTLNLAIRNYSQLRARLPLGWQKALLATLVLPRVSEWHVLLSEMLLPAGDFLDADVLTKSSVLYQGRIQDKMLGADGSLQSITLAKPRRFLRDEFEKAKEADPNVDREAYWRSIAGNLFVLMASDVINLNLKYIHRNPIDFRSSQEERIVLRRLLERLSNDETDRDQTDRQAD</sequence>
<keyword evidence="1" id="KW-0472">Membrane</keyword>
<dbReference type="STRING" id="1198114.AciX9_0025"/>
<feature type="transmembrane region" description="Helical" evidence="1">
    <location>
        <begin position="42"/>
        <end position="62"/>
    </location>
</feature>
<dbReference type="OrthoDB" id="111250at2"/>
<dbReference type="HOGENOM" id="CLU_945826_0_0_0"/>
<proteinExistence type="predicted"/>
<accession>E8X456</accession>
<dbReference type="AlphaFoldDB" id="E8X456"/>
<dbReference type="PaxDb" id="1198114-AciX9_0025"/>
<keyword evidence="1" id="KW-0812">Transmembrane</keyword>
<protein>
    <submittedName>
        <fullName evidence="2">Uncharacterized protein</fullName>
    </submittedName>
</protein>
<dbReference type="Proteomes" id="UP000000343">
    <property type="component" value="Chromosome"/>
</dbReference>
<evidence type="ECO:0000313" key="2">
    <source>
        <dbReference type="EMBL" id="ADW67116.1"/>
    </source>
</evidence>
<gene>
    <name evidence="2" type="ordered locus">AciX9_0025</name>
</gene>
<keyword evidence="1" id="KW-1133">Transmembrane helix</keyword>
<organism evidence="3">
    <name type="scientific">Granulicella tundricola (strain ATCC BAA-1859 / DSM 23138 / MP5ACTX9)</name>
    <dbReference type="NCBI Taxonomy" id="1198114"/>
    <lineage>
        <taxon>Bacteria</taxon>
        <taxon>Pseudomonadati</taxon>
        <taxon>Acidobacteriota</taxon>
        <taxon>Terriglobia</taxon>
        <taxon>Terriglobales</taxon>
        <taxon>Acidobacteriaceae</taxon>
        <taxon>Granulicella</taxon>
    </lineage>
</organism>
<feature type="transmembrane region" description="Helical" evidence="1">
    <location>
        <begin position="109"/>
        <end position="128"/>
    </location>
</feature>
<dbReference type="EMBL" id="CP002480">
    <property type="protein sequence ID" value="ADW67116.1"/>
    <property type="molecule type" value="Genomic_DNA"/>
</dbReference>
<reference evidence="3" key="1">
    <citation type="submission" date="2011-01" db="EMBL/GenBank/DDBJ databases">
        <title>Complete sequence of chromosome of Acidobacterium sp. MP5ACTX9.</title>
        <authorList>
            <consortium name="US DOE Joint Genome Institute"/>
            <person name="Lucas S."/>
            <person name="Copeland A."/>
            <person name="Lapidus A."/>
            <person name="Cheng J.-F."/>
            <person name="Goodwin L."/>
            <person name="Pitluck S."/>
            <person name="Teshima H."/>
            <person name="Detter J.C."/>
            <person name="Han C."/>
            <person name="Tapia R."/>
            <person name="Land M."/>
            <person name="Hauser L."/>
            <person name="Kyrpides N."/>
            <person name="Ivanova N."/>
            <person name="Ovchinnikova G."/>
            <person name="Pagani I."/>
            <person name="Rawat S.R."/>
            <person name="Mannisto M."/>
            <person name="Haggblom M.M."/>
            <person name="Woyke T."/>
        </authorList>
    </citation>
    <scope>NUCLEOTIDE SEQUENCE [LARGE SCALE GENOMIC DNA]</scope>
    <source>
        <strain evidence="3">MP5ACTX9</strain>
    </source>
</reference>
<evidence type="ECO:0000256" key="1">
    <source>
        <dbReference type="SAM" id="Phobius"/>
    </source>
</evidence>
<feature type="transmembrane region" description="Helical" evidence="1">
    <location>
        <begin position="6"/>
        <end position="30"/>
    </location>
</feature>
<evidence type="ECO:0000313" key="3">
    <source>
        <dbReference type="Proteomes" id="UP000000343"/>
    </source>
</evidence>
<dbReference type="eggNOG" id="ENOG5033T4T">
    <property type="taxonomic scope" value="Bacteria"/>
</dbReference>
<dbReference type="KEGG" id="acm:AciX9_0025"/>
<dbReference type="RefSeq" id="WP_013578445.1">
    <property type="nucleotide sequence ID" value="NC_015064.1"/>
</dbReference>